<dbReference type="RefSeq" id="WP_088256919.1">
    <property type="nucleotide sequence ID" value="NZ_NIDE01000010.1"/>
</dbReference>
<organism evidence="1 2">
    <name type="scientific">Fimbriiglobus ruber</name>
    <dbReference type="NCBI Taxonomy" id="1908690"/>
    <lineage>
        <taxon>Bacteria</taxon>
        <taxon>Pseudomonadati</taxon>
        <taxon>Planctomycetota</taxon>
        <taxon>Planctomycetia</taxon>
        <taxon>Gemmatales</taxon>
        <taxon>Gemmataceae</taxon>
        <taxon>Fimbriiglobus</taxon>
    </lineage>
</organism>
<evidence type="ECO:0000313" key="2">
    <source>
        <dbReference type="Proteomes" id="UP000214646"/>
    </source>
</evidence>
<dbReference type="AlphaFoldDB" id="A0A225DSV4"/>
<keyword evidence="2" id="KW-1185">Reference proteome</keyword>
<protein>
    <submittedName>
        <fullName evidence="1">Uncharacterized protein</fullName>
    </submittedName>
</protein>
<dbReference type="Proteomes" id="UP000214646">
    <property type="component" value="Unassembled WGS sequence"/>
</dbReference>
<proteinExistence type="predicted"/>
<name>A0A225DSV4_9BACT</name>
<sequence>MLTKILVGIVAALLATGAGVFVAFSGGTPSNEPEIRVESFAKSESPSCPTLQHACCVTAPQSISFIDTQCPQAASTSRSETVAACTGGASLAQTSLTKSEALAACGGGATYAVSTKGTRTAMKASLGCCDE</sequence>
<dbReference type="EMBL" id="NIDE01000010">
    <property type="protein sequence ID" value="OWK39455.1"/>
    <property type="molecule type" value="Genomic_DNA"/>
</dbReference>
<reference evidence="2" key="1">
    <citation type="submission" date="2017-06" db="EMBL/GenBank/DDBJ databases">
        <title>Genome analysis of Fimbriiglobus ruber SP5, the first member of the order Planctomycetales with confirmed chitinolytic capability.</title>
        <authorList>
            <person name="Ravin N.V."/>
            <person name="Rakitin A.L."/>
            <person name="Ivanova A.A."/>
            <person name="Beletsky A.V."/>
            <person name="Kulichevskaya I.S."/>
            <person name="Mardanov A.V."/>
            <person name="Dedysh S.N."/>
        </authorList>
    </citation>
    <scope>NUCLEOTIDE SEQUENCE [LARGE SCALE GENOMIC DNA]</scope>
    <source>
        <strain evidence="2">SP5</strain>
    </source>
</reference>
<gene>
    <name evidence="1" type="ORF">FRUB_06018</name>
</gene>
<evidence type="ECO:0000313" key="1">
    <source>
        <dbReference type="EMBL" id="OWK39455.1"/>
    </source>
</evidence>
<comment type="caution">
    <text evidence="1">The sequence shown here is derived from an EMBL/GenBank/DDBJ whole genome shotgun (WGS) entry which is preliminary data.</text>
</comment>
<accession>A0A225DSV4</accession>